<dbReference type="Proteomes" id="UP000240904">
    <property type="component" value="Unassembled WGS sequence"/>
</dbReference>
<feature type="transmembrane region" description="Helical" evidence="7">
    <location>
        <begin position="449"/>
        <end position="473"/>
    </location>
</feature>
<evidence type="ECO:0000256" key="4">
    <source>
        <dbReference type="ARBA" id="ARBA00022692"/>
    </source>
</evidence>
<dbReference type="PANTHER" id="PTHR30250">
    <property type="entry name" value="PST FAMILY PREDICTED COLANIC ACID TRANSPORTER"/>
    <property type="match status" value="1"/>
</dbReference>
<evidence type="ECO:0000256" key="2">
    <source>
        <dbReference type="ARBA" id="ARBA00007430"/>
    </source>
</evidence>
<feature type="transmembrane region" description="Helical" evidence="7">
    <location>
        <begin position="291"/>
        <end position="310"/>
    </location>
</feature>
<dbReference type="PANTHER" id="PTHR30250:SF10">
    <property type="entry name" value="LIPOPOLYSACCHARIDE BIOSYNTHESIS PROTEIN WZXC"/>
    <property type="match status" value="1"/>
</dbReference>
<keyword evidence="9" id="KW-1185">Reference proteome</keyword>
<dbReference type="InterPro" id="IPR050833">
    <property type="entry name" value="Poly_Biosynth_Transport"/>
</dbReference>
<evidence type="ECO:0000256" key="5">
    <source>
        <dbReference type="ARBA" id="ARBA00022989"/>
    </source>
</evidence>
<evidence type="ECO:0000256" key="6">
    <source>
        <dbReference type="ARBA" id="ARBA00023136"/>
    </source>
</evidence>
<dbReference type="GO" id="GO:0005886">
    <property type="term" value="C:plasma membrane"/>
    <property type="evidence" value="ECO:0007669"/>
    <property type="project" value="UniProtKB-SubCell"/>
</dbReference>
<feature type="transmembrane region" description="Helical" evidence="7">
    <location>
        <begin position="173"/>
        <end position="190"/>
    </location>
</feature>
<evidence type="ECO:0000256" key="7">
    <source>
        <dbReference type="SAM" id="Phobius"/>
    </source>
</evidence>
<sequence length="723" mass="79071">MTDKSHSSHVLDGAVITTAAAIIQGLGQILVLAVLARYITQTEFGLVTVTMVVIGLGRQFAEALIRPVIVQRESLSTRDIGTASVLSWVFGAVALISMWLLAPFIGRWFSEPDIVPIITALSFVFLLQAPSLVAEGLLHRELKFTVLAFAEVLSFVLGYTLVGVTLALAEVGVWALVWACIAQVGIKSLILIWKKPDSLKVAFDRDSFRHILWMAGGFSSGKLLGYAATQVDYLVVAGAMNSTAVGIYGRAYQLVTMPVMLFGQVLERVMFPVYSRLQSDLQRATEHYGHAIALSAILMAPTSVLLVVLAPEIVRLILGPDWSETVVPLQILASTLLFRMGYKLNDSLTKAFGLVYQRAWRLAVYTGAVAIFTSFGVQWGLPGVAVGVSFAILLNFILMAQLSLERLNISWSWFAIKHARGTIYALCLLPLAQAAAMIMRHYGVGYVGIIFGVIGTVCVSISIAAIISPALVVGPDVRWLARVVACRLKPKSNDSILPESRNGIVVEFCGLTPEEKTILPGIVINLLKDQGIPATDMLQHLARRNSGIEYRIGCLRLALKALKRAPRATLYQTLLMIGSENEGQEKGLARTVYWLALGELVSKAQITPGVHLLIDGPMQQLSVKKGDYDSNAFLPPQNLLVDRLSPDLFLDLRVHRSAPLNKFFSQIQNEIGGARTLVVDFTERHSDMRSRAHYVAEYLATNWRGRVPEGPVTDKNGSIKNSL</sequence>
<organism evidence="8 9">
    <name type="scientific">Photobacterium lipolyticum</name>
    <dbReference type="NCBI Taxonomy" id="266810"/>
    <lineage>
        <taxon>Bacteria</taxon>
        <taxon>Pseudomonadati</taxon>
        <taxon>Pseudomonadota</taxon>
        <taxon>Gammaproteobacteria</taxon>
        <taxon>Vibrionales</taxon>
        <taxon>Vibrionaceae</taxon>
        <taxon>Photobacterium</taxon>
    </lineage>
</organism>
<feature type="transmembrane region" description="Helical" evidence="7">
    <location>
        <begin position="383"/>
        <end position="402"/>
    </location>
</feature>
<comment type="subcellular location">
    <subcellularLocation>
        <location evidence="1">Cell membrane</location>
        <topology evidence="1">Multi-pass membrane protein</topology>
    </subcellularLocation>
</comment>
<accession>A0A2T3MUX3</accession>
<evidence type="ECO:0000256" key="1">
    <source>
        <dbReference type="ARBA" id="ARBA00004651"/>
    </source>
</evidence>
<dbReference type="CDD" id="cd13127">
    <property type="entry name" value="MATE_tuaB_like"/>
    <property type="match status" value="1"/>
</dbReference>
<dbReference type="OrthoDB" id="8538786at2"/>
<keyword evidence="5 7" id="KW-1133">Transmembrane helix</keyword>
<evidence type="ECO:0000256" key="3">
    <source>
        <dbReference type="ARBA" id="ARBA00022475"/>
    </source>
</evidence>
<feature type="transmembrane region" description="Helical" evidence="7">
    <location>
        <begin position="82"/>
        <end position="102"/>
    </location>
</feature>
<evidence type="ECO:0000313" key="9">
    <source>
        <dbReference type="Proteomes" id="UP000240904"/>
    </source>
</evidence>
<dbReference type="EMBL" id="PYMC01000013">
    <property type="protein sequence ID" value="PSW03727.1"/>
    <property type="molecule type" value="Genomic_DNA"/>
</dbReference>
<feature type="transmembrane region" description="Helical" evidence="7">
    <location>
        <begin position="114"/>
        <end position="134"/>
    </location>
</feature>
<feature type="transmembrane region" description="Helical" evidence="7">
    <location>
        <begin position="322"/>
        <end position="338"/>
    </location>
</feature>
<keyword evidence="3" id="KW-1003">Cell membrane</keyword>
<dbReference type="Pfam" id="PF13440">
    <property type="entry name" value="Polysacc_synt_3"/>
    <property type="match status" value="1"/>
</dbReference>
<evidence type="ECO:0000313" key="8">
    <source>
        <dbReference type="EMBL" id="PSW03727.1"/>
    </source>
</evidence>
<evidence type="ECO:0008006" key="10">
    <source>
        <dbReference type="Google" id="ProtNLM"/>
    </source>
</evidence>
<keyword evidence="4 7" id="KW-0812">Transmembrane</keyword>
<feature type="transmembrane region" description="Helical" evidence="7">
    <location>
        <begin position="146"/>
        <end position="167"/>
    </location>
</feature>
<keyword evidence="6 7" id="KW-0472">Membrane</keyword>
<comment type="similarity">
    <text evidence="2">Belongs to the polysaccharide synthase family.</text>
</comment>
<protein>
    <recommendedName>
        <fullName evidence="10">Lipopolysaccharide biosynthesis protein</fullName>
    </recommendedName>
</protein>
<reference evidence="8 9" key="1">
    <citation type="submission" date="2018-03" db="EMBL/GenBank/DDBJ databases">
        <title>Whole genome sequencing of Histamine producing bacteria.</title>
        <authorList>
            <person name="Butler K."/>
        </authorList>
    </citation>
    <scope>NUCLEOTIDE SEQUENCE [LARGE SCALE GENOMIC DNA]</scope>
    <source>
        <strain evidence="8 9">DSM 16190</strain>
    </source>
</reference>
<proteinExistence type="inferred from homology"/>
<feature type="transmembrane region" description="Helical" evidence="7">
    <location>
        <begin position="12"/>
        <end position="38"/>
    </location>
</feature>
<dbReference type="AlphaFoldDB" id="A0A2T3MUX3"/>
<dbReference type="RefSeq" id="WP_107284419.1">
    <property type="nucleotide sequence ID" value="NZ_PYMC01000013.1"/>
</dbReference>
<feature type="transmembrane region" description="Helical" evidence="7">
    <location>
        <begin position="359"/>
        <end position="377"/>
    </location>
</feature>
<name>A0A2T3MUX3_9GAMM</name>
<gene>
    <name evidence="8" type="ORF">C9I89_16475</name>
</gene>
<comment type="caution">
    <text evidence="8">The sequence shown here is derived from an EMBL/GenBank/DDBJ whole genome shotgun (WGS) entry which is preliminary data.</text>
</comment>